<keyword evidence="2" id="KW-1185">Reference proteome</keyword>
<dbReference type="Proteomes" id="UP001177021">
    <property type="component" value="Unassembled WGS sequence"/>
</dbReference>
<accession>A0ACB0JMZ5</accession>
<name>A0ACB0JMZ5_TRIPR</name>
<sequence length="54" mass="6043">MGRGSPAFLFANKCAEPVAGRGLHTFSYSLGIKQVIFGLRVYLFWESVVVFVYL</sequence>
<organism evidence="1 2">
    <name type="scientific">Trifolium pratense</name>
    <name type="common">Red clover</name>
    <dbReference type="NCBI Taxonomy" id="57577"/>
    <lineage>
        <taxon>Eukaryota</taxon>
        <taxon>Viridiplantae</taxon>
        <taxon>Streptophyta</taxon>
        <taxon>Embryophyta</taxon>
        <taxon>Tracheophyta</taxon>
        <taxon>Spermatophyta</taxon>
        <taxon>Magnoliopsida</taxon>
        <taxon>eudicotyledons</taxon>
        <taxon>Gunneridae</taxon>
        <taxon>Pentapetalae</taxon>
        <taxon>rosids</taxon>
        <taxon>fabids</taxon>
        <taxon>Fabales</taxon>
        <taxon>Fabaceae</taxon>
        <taxon>Papilionoideae</taxon>
        <taxon>50 kb inversion clade</taxon>
        <taxon>NPAAA clade</taxon>
        <taxon>Hologalegina</taxon>
        <taxon>IRL clade</taxon>
        <taxon>Trifolieae</taxon>
        <taxon>Trifolium</taxon>
    </lineage>
</organism>
<reference evidence="1" key="1">
    <citation type="submission" date="2023-10" db="EMBL/GenBank/DDBJ databases">
        <authorList>
            <person name="Rodriguez Cubillos JULIANA M."/>
            <person name="De Vega J."/>
        </authorList>
    </citation>
    <scope>NUCLEOTIDE SEQUENCE</scope>
</reference>
<protein>
    <submittedName>
        <fullName evidence="1">Uncharacterized protein</fullName>
    </submittedName>
</protein>
<dbReference type="EMBL" id="CASHSV030000098">
    <property type="protein sequence ID" value="CAJ2645622.1"/>
    <property type="molecule type" value="Genomic_DNA"/>
</dbReference>
<evidence type="ECO:0000313" key="1">
    <source>
        <dbReference type="EMBL" id="CAJ2645622.1"/>
    </source>
</evidence>
<comment type="caution">
    <text evidence="1">The sequence shown here is derived from an EMBL/GenBank/DDBJ whole genome shotgun (WGS) entry which is preliminary data.</text>
</comment>
<evidence type="ECO:0000313" key="2">
    <source>
        <dbReference type="Proteomes" id="UP001177021"/>
    </source>
</evidence>
<gene>
    <name evidence="1" type="ORF">MILVUS5_LOCUS14484</name>
</gene>
<proteinExistence type="predicted"/>